<evidence type="ECO:0000256" key="1">
    <source>
        <dbReference type="ARBA" id="ARBA00004202"/>
    </source>
</evidence>
<dbReference type="Proteomes" id="UP000186132">
    <property type="component" value="Unassembled WGS sequence"/>
</dbReference>
<evidence type="ECO:0000313" key="7">
    <source>
        <dbReference type="EMBL" id="SHH22230.1"/>
    </source>
</evidence>
<keyword evidence="4 7" id="KW-0067">ATP-binding</keyword>
<evidence type="ECO:0000256" key="2">
    <source>
        <dbReference type="ARBA" id="ARBA00022448"/>
    </source>
</evidence>
<keyword evidence="5" id="KW-0046">Antibiotic resistance</keyword>
<organism evidence="7 8">
    <name type="scientific">Jatrophihabitans endophyticus</name>
    <dbReference type="NCBI Taxonomy" id="1206085"/>
    <lineage>
        <taxon>Bacteria</taxon>
        <taxon>Bacillati</taxon>
        <taxon>Actinomycetota</taxon>
        <taxon>Actinomycetes</taxon>
        <taxon>Jatrophihabitantales</taxon>
        <taxon>Jatrophihabitantaceae</taxon>
        <taxon>Jatrophihabitans</taxon>
    </lineage>
</organism>
<dbReference type="PANTHER" id="PTHR42711:SF17">
    <property type="entry name" value="ABC TRANSPORTER ATP-BINDING PROTEIN"/>
    <property type="match status" value="1"/>
</dbReference>
<dbReference type="CDD" id="cd03230">
    <property type="entry name" value="ABC_DR_subfamily_A"/>
    <property type="match status" value="1"/>
</dbReference>
<gene>
    <name evidence="7" type="ORF">SAMN05443575_3466</name>
</gene>
<reference evidence="7 8" key="1">
    <citation type="submission" date="2016-11" db="EMBL/GenBank/DDBJ databases">
        <authorList>
            <person name="Jaros S."/>
            <person name="Januszkiewicz K."/>
            <person name="Wedrychowicz H."/>
        </authorList>
    </citation>
    <scope>NUCLEOTIDE SEQUENCE [LARGE SCALE GENOMIC DNA]</scope>
    <source>
        <strain evidence="7 8">DSM 45627</strain>
    </source>
</reference>
<dbReference type="SMART" id="SM00382">
    <property type="entry name" value="AAA"/>
    <property type="match status" value="1"/>
</dbReference>
<keyword evidence="8" id="KW-1185">Reference proteome</keyword>
<dbReference type="InterPro" id="IPR027417">
    <property type="entry name" value="P-loop_NTPase"/>
</dbReference>
<dbReference type="Gene3D" id="3.40.50.300">
    <property type="entry name" value="P-loop containing nucleotide triphosphate hydrolases"/>
    <property type="match status" value="1"/>
</dbReference>
<dbReference type="GO" id="GO:0046677">
    <property type="term" value="P:response to antibiotic"/>
    <property type="evidence" value="ECO:0007669"/>
    <property type="project" value="UniProtKB-KW"/>
</dbReference>
<evidence type="ECO:0000256" key="3">
    <source>
        <dbReference type="ARBA" id="ARBA00022741"/>
    </source>
</evidence>
<dbReference type="Pfam" id="PF00005">
    <property type="entry name" value="ABC_tran"/>
    <property type="match status" value="1"/>
</dbReference>
<dbReference type="PROSITE" id="PS50893">
    <property type="entry name" value="ABC_TRANSPORTER_2"/>
    <property type="match status" value="1"/>
</dbReference>
<dbReference type="PANTHER" id="PTHR42711">
    <property type="entry name" value="ABC TRANSPORTER ATP-BINDING PROTEIN"/>
    <property type="match status" value="1"/>
</dbReference>
<dbReference type="EMBL" id="FQVU01000005">
    <property type="protein sequence ID" value="SHH22230.1"/>
    <property type="molecule type" value="Genomic_DNA"/>
</dbReference>
<dbReference type="GO" id="GO:0005524">
    <property type="term" value="F:ATP binding"/>
    <property type="evidence" value="ECO:0007669"/>
    <property type="project" value="UniProtKB-KW"/>
</dbReference>
<evidence type="ECO:0000256" key="5">
    <source>
        <dbReference type="ARBA" id="ARBA00023251"/>
    </source>
</evidence>
<evidence type="ECO:0000256" key="4">
    <source>
        <dbReference type="ARBA" id="ARBA00022840"/>
    </source>
</evidence>
<protein>
    <submittedName>
        <fullName evidence="7">ABC-2 type transport system ATP-binding protein</fullName>
    </submittedName>
</protein>
<name>A0A1M5R820_9ACTN</name>
<dbReference type="InterPro" id="IPR050763">
    <property type="entry name" value="ABC_transporter_ATP-binding"/>
</dbReference>
<sequence>MTRSDAPSAGVALRGLHKSFRTPAGVVRAVRGLDLAVAPGETVALLGPNGAGKSTTIDMLLGLTRPDAGEVGLFGRPPAQAIAEGAVGAMLQTGGLIAFLSVRELLTMTGSFYTDPLPVDEVLQITGTLDVADRRTTKLSGGQTQRVRAAMALVSNPDLLVLDEPTVAMDVEGRHTFWEAVRAFARGGKTVLFATHYLEEADRYADRVVLMAQGRVVADGPANEIKAMVGGRTLRATLPGADLGALAALPGVTATDSRGDAVVLTCADSDAAVRALLGQYPQAKDIEISSAGLEAAFLALTGDPTDPATEEITA</sequence>
<dbReference type="GO" id="GO:0005886">
    <property type="term" value="C:plasma membrane"/>
    <property type="evidence" value="ECO:0007669"/>
    <property type="project" value="UniProtKB-SubCell"/>
</dbReference>
<comment type="subcellular location">
    <subcellularLocation>
        <location evidence="1">Cell membrane</location>
        <topology evidence="1">Peripheral membrane protein</topology>
    </subcellularLocation>
</comment>
<dbReference type="STRING" id="1206085.SAMN05443575_3466"/>
<feature type="domain" description="ABC transporter" evidence="6">
    <location>
        <begin position="11"/>
        <end position="238"/>
    </location>
</feature>
<accession>A0A1M5R820</accession>
<dbReference type="SUPFAM" id="SSF52540">
    <property type="entry name" value="P-loop containing nucleoside triphosphate hydrolases"/>
    <property type="match status" value="1"/>
</dbReference>
<evidence type="ECO:0000313" key="8">
    <source>
        <dbReference type="Proteomes" id="UP000186132"/>
    </source>
</evidence>
<keyword evidence="2" id="KW-0813">Transport</keyword>
<dbReference type="RefSeq" id="WP_073391673.1">
    <property type="nucleotide sequence ID" value="NZ_FQVU01000005.1"/>
</dbReference>
<proteinExistence type="predicted"/>
<keyword evidence="3" id="KW-0547">Nucleotide-binding</keyword>
<dbReference type="InterPro" id="IPR003439">
    <property type="entry name" value="ABC_transporter-like_ATP-bd"/>
</dbReference>
<dbReference type="InterPro" id="IPR003593">
    <property type="entry name" value="AAA+_ATPase"/>
</dbReference>
<dbReference type="AlphaFoldDB" id="A0A1M5R820"/>
<dbReference type="GO" id="GO:0016887">
    <property type="term" value="F:ATP hydrolysis activity"/>
    <property type="evidence" value="ECO:0007669"/>
    <property type="project" value="InterPro"/>
</dbReference>
<evidence type="ECO:0000259" key="6">
    <source>
        <dbReference type="PROSITE" id="PS50893"/>
    </source>
</evidence>
<dbReference type="OrthoDB" id="9804819at2"/>